<dbReference type="InterPro" id="IPR037608">
    <property type="entry name" value="STIM1/2"/>
</dbReference>
<name>A0AAV4XHA6_CAEEX</name>
<keyword evidence="4" id="KW-1185">Reference proteome</keyword>
<feature type="compositionally biased region" description="Acidic residues" evidence="1">
    <location>
        <begin position="196"/>
        <end position="208"/>
    </location>
</feature>
<feature type="region of interest" description="Disordered" evidence="1">
    <location>
        <begin position="102"/>
        <end position="167"/>
    </location>
</feature>
<feature type="domain" description="STIM1/2 Orai1-activating region" evidence="2">
    <location>
        <begin position="5"/>
        <end position="79"/>
    </location>
</feature>
<dbReference type="EMBL" id="BPLR01000378">
    <property type="protein sequence ID" value="GIY94346.1"/>
    <property type="molecule type" value="Genomic_DNA"/>
</dbReference>
<protein>
    <submittedName>
        <fullName evidence="3">Stromal interaction molecule homolog</fullName>
    </submittedName>
</protein>
<reference evidence="3 4" key="1">
    <citation type="submission" date="2021-06" db="EMBL/GenBank/DDBJ databases">
        <title>Caerostris extrusa draft genome.</title>
        <authorList>
            <person name="Kono N."/>
            <person name="Arakawa K."/>
        </authorList>
    </citation>
    <scope>NUCLEOTIDE SEQUENCE [LARGE SCALE GENOMIC DNA]</scope>
</reference>
<comment type="caution">
    <text evidence="3">The sequence shown here is derived from an EMBL/GenBank/DDBJ whole genome shotgun (WGS) entry which is preliminary data.</text>
</comment>
<dbReference type="InterPro" id="IPR032393">
    <property type="entry name" value="SOAR_STIM1/2"/>
</dbReference>
<evidence type="ECO:0000259" key="2">
    <source>
        <dbReference type="Pfam" id="PF16533"/>
    </source>
</evidence>
<dbReference type="Gene3D" id="1.10.287.3550">
    <property type="match status" value="1"/>
</dbReference>
<evidence type="ECO:0000313" key="4">
    <source>
        <dbReference type="Proteomes" id="UP001054945"/>
    </source>
</evidence>
<dbReference type="PANTHER" id="PTHR15136">
    <property type="entry name" value="STROMAL INTERACTION MOLECULE HOMOLOG"/>
    <property type="match status" value="1"/>
</dbReference>
<dbReference type="GO" id="GO:0005509">
    <property type="term" value="F:calcium ion binding"/>
    <property type="evidence" value="ECO:0007669"/>
    <property type="project" value="TreeGrafter"/>
</dbReference>
<feature type="non-terminal residue" evidence="3">
    <location>
        <position position="232"/>
    </location>
</feature>
<dbReference type="Proteomes" id="UP001054945">
    <property type="component" value="Unassembled WGS sequence"/>
</dbReference>
<dbReference type="CDD" id="cd11722">
    <property type="entry name" value="SOAR"/>
    <property type="match status" value="1"/>
</dbReference>
<sequence length="232" mass="25608">MLKSLLAEQQLQAAKEGCEKLSKKRATFMGAFRIAHGSSIDDVDDRIVKAKSALFEVTNDLQERMNRWKQIELLCGVPIILNPGLTCLENILKPSKGNGTVNSTHSGLNAMSLSSSDSTLREESPPPRRELSKAPPPTFPPPSYSKSSPLVHQESFHRGSHHVATTTASPVTAVSRVVYPNECYRPLADNVSSFETDNEDLSIVEDDSTERSVTRLPWPPVPRRSGRSSPWM</sequence>
<proteinExistence type="predicted"/>
<accession>A0AAV4XHA6</accession>
<feature type="compositionally biased region" description="Pro residues" evidence="1">
    <location>
        <begin position="134"/>
        <end position="143"/>
    </location>
</feature>
<dbReference type="GO" id="GO:0005886">
    <property type="term" value="C:plasma membrane"/>
    <property type="evidence" value="ECO:0007669"/>
    <property type="project" value="TreeGrafter"/>
</dbReference>
<evidence type="ECO:0000313" key="3">
    <source>
        <dbReference type="EMBL" id="GIY94346.1"/>
    </source>
</evidence>
<dbReference type="GO" id="GO:0006874">
    <property type="term" value="P:intracellular calcium ion homeostasis"/>
    <property type="evidence" value="ECO:0007669"/>
    <property type="project" value="TreeGrafter"/>
</dbReference>
<dbReference type="AlphaFoldDB" id="A0AAV4XHA6"/>
<dbReference type="PANTHER" id="PTHR15136:SF5">
    <property type="entry name" value="STROMAL INTERACTION MOLECULE HOMOLOG"/>
    <property type="match status" value="1"/>
</dbReference>
<feature type="compositionally biased region" description="Polar residues" evidence="1">
    <location>
        <begin position="102"/>
        <end position="118"/>
    </location>
</feature>
<dbReference type="Pfam" id="PF16533">
    <property type="entry name" value="SOAR"/>
    <property type="match status" value="1"/>
</dbReference>
<evidence type="ECO:0000256" key="1">
    <source>
        <dbReference type="SAM" id="MobiDB-lite"/>
    </source>
</evidence>
<dbReference type="GO" id="GO:0002115">
    <property type="term" value="P:store-operated calcium entry"/>
    <property type="evidence" value="ECO:0007669"/>
    <property type="project" value="TreeGrafter"/>
</dbReference>
<feature type="region of interest" description="Disordered" evidence="1">
    <location>
        <begin position="192"/>
        <end position="232"/>
    </location>
</feature>
<gene>
    <name evidence="3" type="primary">Stim</name>
    <name evidence="3" type="ORF">CEXT_517251</name>
</gene>
<dbReference type="GO" id="GO:0005246">
    <property type="term" value="F:calcium channel regulator activity"/>
    <property type="evidence" value="ECO:0007669"/>
    <property type="project" value="InterPro"/>
</dbReference>
<feature type="compositionally biased region" description="Basic and acidic residues" evidence="1">
    <location>
        <begin position="119"/>
        <end position="132"/>
    </location>
</feature>
<organism evidence="3 4">
    <name type="scientific">Caerostris extrusa</name>
    <name type="common">Bark spider</name>
    <name type="synonym">Caerostris bankana</name>
    <dbReference type="NCBI Taxonomy" id="172846"/>
    <lineage>
        <taxon>Eukaryota</taxon>
        <taxon>Metazoa</taxon>
        <taxon>Ecdysozoa</taxon>
        <taxon>Arthropoda</taxon>
        <taxon>Chelicerata</taxon>
        <taxon>Arachnida</taxon>
        <taxon>Araneae</taxon>
        <taxon>Araneomorphae</taxon>
        <taxon>Entelegynae</taxon>
        <taxon>Araneoidea</taxon>
        <taxon>Araneidae</taxon>
        <taxon>Caerostris</taxon>
    </lineage>
</organism>
<dbReference type="GO" id="GO:0005783">
    <property type="term" value="C:endoplasmic reticulum"/>
    <property type="evidence" value="ECO:0007669"/>
    <property type="project" value="TreeGrafter"/>
</dbReference>